<dbReference type="InterPro" id="IPR044925">
    <property type="entry name" value="His-Me_finger_sf"/>
</dbReference>
<evidence type="ECO:0000256" key="3">
    <source>
        <dbReference type="ARBA" id="ARBA00022801"/>
    </source>
</evidence>
<evidence type="ECO:0000256" key="4">
    <source>
        <dbReference type="SAM" id="MobiDB-lite"/>
    </source>
</evidence>
<evidence type="ECO:0000256" key="1">
    <source>
        <dbReference type="ARBA" id="ARBA00006429"/>
    </source>
</evidence>
<accession>A0ABW3NLD7</accession>
<name>A0ABW3NLD7_9FLAO</name>
<comment type="similarity">
    <text evidence="1">Belongs to the EndA/NucM nuclease family.</text>
</comment>
<keyword evidence="3" id="KW-0378">Hydrolase</keyword>
<dbReference type="PANTHER" id="PTHR33607:SF2">
    <property type="entry name" value="ENDONUCLEASE-1"/>
    <property type="match status" value="1"/>
</dbReference>
<feature type="region of interest" description="Disordered" evidence="4">
    <location>
        <begin position="66"/>
        <end position="92"/>
    </location>
</feature>
<dbReference type="InterPro" id="IPR007346">
    <property type="entry name" value="Endonuclease-I"/>
</dbReference>
<dbReference type="EMBL" id="JBHTLI010000001">
    <property type="protein sequence ID" value="MFD1094393.1"/>
    <property type="molecule type" value="Genomic_DNA"/>
</dbReference>
<keyword evidence="2" id="KW-0540">Nuclease</keyword>
<sequence length="541" mass="59372">MKKLVYLAISVLILGCSTEEDPTPQPNPTPENPVAVDDALSAKENEELVIDADVLLDNDTTTDNARISSFEASTSEGGELKDNRDGTYTYNPPADFQGEDTFSYTICVPGDSDRCSTATVTVNVGDAGDPQANADTYETAENTSLSIKNHLSNDVVVDNASVIKVEYEGTNGTAVLENDGSITYTPNETFSGEDSFTYTLCDDDENPSCSTATITVNVIDEGSPVANDDAVVISVGTDQVVIDDVLNNDEAIDGAVIASVNADGNGTAELNADGTITYKPASGFEGKDSFTYSLCDDDATSTCVTGTVTVTIVDPVAFDIPSGYEDYYGDVTFTEDPQLLLQVLTDFTTDEHVNRLEYYQRHDYLYEADEDLNNSNNVILMYSGDSRPKDEYQQGDLSEGETFNTEHIYPQSRLSSEEAKNDMHHMRVADVDINSQRLNFPFTDGSGSYKLVDGDKWYPGDEWKGDVARMVMYVHLRYGEDFETVGSLQLFLEWNREDPVSDFEIQRNNVIEGAQGNRNPFIDNPYLATLIWGGEAAENRW</sequence>
<dbReference type="SUPFAM" id="SSF54060">
    <property type="entry name" value="His-Me finger endonucleases"/>
    <property type="match status" value="1"/>
</dbReference>
<organism evidence="5 6">
    <name type="scientific">Salegentibacter chungangensis</name>
    <dbReference type="NCBI Taxonomy" id="1335724"/>
    <lineage>
        <taxon>Bacteria</taxon>
        <taxon>Pseudomonadati</taxon>
        <taxon>Bacteroidota</taxon>
        <taxon>Flavobacteriia</taxon>
        <taxon>Flavobacteriales</taxon>
        <taxon>Flavobacteriaceae</taxon>
        <taxon>Salegentibacter</taxon>
    </lineage>
</organism>
<feature type="compositionally biased region" description="Polar residues" evidence="4">
    <location>
        <begin position="66"/>
        <end position="76"/>
    </location>
</feature>
<protein>
    <submittedName>
        <fullName evidence="5">Ig-like domain-containing protein</fullName>
    </submittedName>
</protein>
<dbReference type="Proteomes" id="UP001597131">
    <property type="component" value="Unassembled WGS sequence"/>
</dbReference>
<dbReference type="Pfam" id="PF17963">
    <property type="entry name" value="Big_9"/>
    <property type="match status" value="3"/>
</dbReference>
<gene>
    <name evidence="5" type="ORF">ACFQ3Q_01405</name>
</gene>
<proteinExistence type="inferred from homology"/>
<evidence type="ECO:0000256" key="2">
    <source>
        <dbReference type="ARBA" id="ARBA00022722"/>
    </source>
</evidence>
<reference evidence="6" key="1">
    <citation type="journal article" date="2019" name="Int. J. Syst. Evol. Microbiol.">
        <title>The Global Catalogue of Microorganisms (GCM) 10K type strain sequencing project: providing services to taxonomists for standard genome sequencing and annotation.</title>
        <authorList>
            <consortium name="The Broad Institute Genomics Platform"/>
            <consortium name="The Broad Institute Genome Sequencing Center for Infectious Disease"/>
            <person name="Wu L."/>
            <person name="Ma J."/>
        </authorList>
    </citation>
    <scope>NUCLEOTIDE SEQUENCE [LARGE SCALE GENOMIC DNA]</scope>
    <source>
        <strain evidence="6">CCUG 64793</strain>
    </source>
</reference>
<keyword evidence="6" id="KW-1185">Reference proteome</keyword>
<dbReference type="PANTHER" id="PTHR33607">
    <property type="entry name" value="ENDONUCLEASE-1"/>
    <property type="match status" value="1"/>
</dbReference>
<comment type="caution">
    <text evidence="5">The sequence shown here is derived from an EMBL/GenBank/DDBJ whole genome shotgun (WGS) entry which is preliminary data.</text>
</comment>
<dbReference type="Gene3D" id="2.60.40.3440">
    <property type="match status" value="3"/>
</dbReference>
<evidence type="ECO:0000313" key="6">
    <source>
        <dbReference type="Proteomes" id="UP001597131"/>
    </source>
</evidence>
<dbReference type="RefSeq" id="WP_380742194.1">
    <property type="nucleotide sequence ID" value="NZ_JBHTLI010000001.1"/>
</dbReference>
<dbReference type="PROSITE" id="PS51257">
    <property type="entry name" value="PROKAR_LIPOPROTEIN"/>
    <property type="match status" value="1"/>
</dbReference>
<evidence type="ECO:0000313" key="5">
    <source>
        <dbReference type="EMBL" id="MFD1094393.1"/>
    </source>
</evidence>
<dbReference type="Pfam" id="PF04231">
    <property type="entry name" value="Endonuclease_1"/>
    <property type="match status" value="1"/>
</dbReference>
<dbReference type="NCBIfam" id="NF012211">
    <property type="entry name" value="tand_rpt_95"/>
    <property type="match status" value="3"/>
</dbReference>